<feature type="transmembrane region" description="Helical" evidence="5">
    <location>
        <begin position="91"/>
        <end position="114"/>
    </location>
</feature>
<feature type="transmembrane region" description="Helical" evidence="5">
    <location>
        <begin position="211"/>
        <end position="232"/>
    </location>
</feature>
<evidence type="ECO:0000256" key="3">
    <source>
        <dbReference type="ARBA" id="ARBA00022989"/>
    </source>
</evidence>
<dbReference type="Pfam" id="PF00335">
    <property type="entry name" value="Tetraspanin"/>
    <property type="match status" value="1"/>
</dbReference>
<dbReference type="InterPro" id="IPR018499">
    <property type="entry name" value="Tetraspanin/Peripherin"/>
</dbReference>
<keyword evidence="3 5" id="KW-1133">Transmembrane helix</keyword>
<keyword evidence="7" id="KW-1185">Reference proteome</keyword>
<feature type="transmembrane region" description="Helical" evidence="5">
    <location>
        <begin position="126"/>
        <end position="147"/>
    </location>
</feature>
<dbReference type="Proteomes" id="UP000267096">
    <property type="component" value="Unassembled WGS sequence"/>
</dbReference>
<feature type="transmembrane region" description="Helical" evidence="5">
    <location>
        <begin position="58"/>
        <end position="85"/>
    </location>
</feature>
<dbReference type="GO" id="GO:0016020">
    <property type="term" value="C:membrane"/>
    <property type="evidence" value="ECO:0007669"/>
    <property type="project" value="UniProtKB-SubCell"/>
</dbReference>
<sequence>MELSCSAKCLKYFVFVSNAIICMIGCFFLILSIRALAKTDIVDDLPELADSSDVHSGVIRAGLIMLAIFSCFIFLVGFMGCFGAVTENPTLLLVYSIVLFTFIVLVITSQFLAIAGRKTFEESLEVVYYNLFFLTFFTKFNVFKIIVLCADYRYNSSEARQNFTSFEEAFNCCGATAQLKPIFIEEHLCEGELAQQPDCCSVLTVGVSAAYLILTFVLLFATVIGLSAACILRSSLTHRLSYAQF</sequence>
<protein>
    <submittedName>
        <fullName evidence="8">Tetraspanin</fullName>
    </submittedName>
</protein>
<evidence type="ECO:0000256" key="4">
    <source>
        <dbReference type="ARBA" id="ARBA00023136"/>
    </source>
</evidence>
<dbReference type="PRINTS" id="PR00259">
    <property type="entry name" value="TMFOUR"/>
</dbReference>
<keyword evidence="4 5" id="KW-0472">Membrane</keyword>
<reference evidence="8" key="1">
    <citation type="submission" date="2017-02" db="UniProtKB">
        <authorList>
            <consortium name="WormBaseParasite"/>
        </authorList>
    </citation>
    <scope>IDENTIFICATION</scope>
</reference>
<organism evidence="8">
    <name type="scientific">Anisakis simplex</name>
    <name type="common">Herring worm</name>
    <dbReference type="NCBI Taxonomy" id="6269"/>
    <lineage>
        <taxon>Eukaryota</taxon>
        <taxon>Metazoa</taxon>
        <taxon>Ecdysozoa</taxon>
        <taxon>Nematoda</taxon>
        <taxon>Chromadorea</taxon>
        <taxon>Rhabditida</taxon>
        <taxon>Spirurina</taxon>
        <taxon>Ascaridomorpha</taxon>
        <taxon>Ascaridoidea</taxon>
        <taxon>Anisakidae</taxon>
        <taxon>Anisakis</taxon>
        <taxon>Anisakis simplex complex</taxon>
    </lineage>
</organism>
<dbReference type="EMBL" id="UYRR01031020">
    <property type="protein sequence ID" value="VDK43696.1"/>
    <property type="molecule type" value="Genomic_DNA"/>
</dbReference>
<dbReference type="WBParaSite" id="ASIM_0001124701-mRNA-1">
    <property type="protein sequence ID" value="ASIM_0001124701-mRNA-1"/>
    <property type="gene ID" value="ASIM_0001124701"/>
</dbReference>
<dbReference type="AlphaFoldDB" id="A0A0M3JTA1"/>
<dbReference type="OrthoDB" id="5870230at2759"/>
<reference evidence="6 7" key="2">
    <citation type="submission" date="2018-11" db="EMBL/GenBank/DDBJ databases">
        <authorList>
            <consortium name="Pathogen Informatics"/>
        </authorList>
    </citation>
    <scope>NUCLEOTIDE SEQUENCE [LARGE SCALE GENOMIC DNA]</scope>
</reference>
<evidence type="ECO:0000313" key="6">
    <source>
        <dbReference type="EMBL" id="VDK43696.1"/>
    </source>
</evidence>
<gene>
    <name evidence="6" type="ORF">ASIM_LOCUS10805</name>
</gene>
<keyword evidence="2 5" id="KW-0812">Transmembrane</keyword>
<accession>A0A0M3JTA1</accession>
<proteinExistence type="predicted"/>
<evidence type="ECO:0000256" key="1">
    <source>
        <dbReference type="ARBA" id="ARBA00004141"/>
    </source>
</evidence>
<evidence type="ECO:0000256" key="5">
    <source>
        <dbReference type="SAM" id="Phobius"/>
    </source>
</evidence>
<feature type="transmembrane region" description="Helical" evidence="5">
    <location>
        <begin position="12"/>
        <end position="37"/>
    </location>
</feature>
<comment type="subcellular location">
    <subcellularLocation>
        <location evidence="1">Membrane</location>
        <topology evidence="1">Multi-pass membrane protein</topology>
    </subcellularLocation>
</comment>
<evidence type="ECO:0000313" key="8">
    <source>
        <dbReference type="WBParaSite" id="ASIM_0001124701-mRNA-1"/>
    </source>
</evidence>
<name>A0A0M3JTA1_ANISI</name>
<evidence type="ECO:0000256" key="2">
    <source>
        <dbReference type="ARBA" id="ARBA00022692"/>
    </source>
</evidence>
<evidence type="ECO:0000313" key="7">
    <source>
        <dbReference type="Proteomes" id="UP000267096"/>
    </source>
</evidence>